<organism evidence="1 2">
    <name type="scientific">Tumebacillus lipolyticus</name>
    <dbReference type="NCBI Taxonomy" id="1280370"/>
    <lineage>
        <taxon>Bacteria</taxon>
        <taxon>Bacillati</taxon>
        <taxon>Bacillota</taxon>
        <taxon>Bacilli</taxon>
        <taxon>Bacillales</taxon>
        <taxon>Alicyclobacillaceae</taxon>
        <taxon>Tumebacillus</taxon>
    </lineage>
</organism>
<dbReference type="Pfam" id="PF11256">
    <property type="entry name" value="SAV0927-like"/>
    <property type="match status" value="1"/>
</dbReference>
<dbReference type="RefSeq" id="WP_386049514.1">
    <property type="nucleotide sequence ID" value="NZ_JBHUIO010000011.1"/>
</dbReference>
<dbReference type="InterPro" id="IPR021415">
    <property type="entry name" value="SAV0927-like"/>
</dbReference>
<accession>A0ABW5A320</accession>
<dbReference type="EMBL" id="JBHUIO010000011">
    <property type="protein sequence ID" value="MFD2171961.1"/>
    <property type="molecule type" value="Genomic_DNA"/>
</dbReference>
<dbReference type="Proteomes" id="UP001597343">
    <property type="component" value="Unassembled WGS sequence"/>
</dbReference>
<keyword evidence="2" id="KW-1185">Reference proteome</keyword>
<reference evidence="2" key="1">
    <citation type="journal article" date="2019" name="Int. J. Syst. Evol. Microbiol.">
        <title>The Global Catalogue of Microorganisms (GCM) 10K type strain sequencing project: providing services to taxonomists for standard genome sequencing and annotation.</title>
        <authorList>
            <consortium name="The Broad Institute Genomics Platform"/>
            <consortium name="The Broad Institute Genome Sequencing Center for Infectious Disease"/>
            <person name="Wu L."/>
            <person name="Ma J."/>
        </authorList>
    </citation>
    <scope>NUCLEOTIDE SEQUENCE [LARGE SCALE GENOMIC DNA]</scope>
    <source>
        <strain evidence="2">CGMCC 1.13574</strain>
    </source>
</reference>
<gene>
    <name evidence="1" type="ORF">ACFSOY_18515</name>
</gene>
<evidence type="ECO:0000313" key="2">
    <source>
        <dbReference type="Proteomes" id="UP001597343"/>
    </source>
</evidence>
<proteinExistence type="predicted"/>
<name>A0ABW5A320_9BACL</name>
<sequence>MIKHESYEATRSRYVTLVTENSQYDLVINYTSHFLGKVLILHIQTNRFGILDIHDIRDPAVFSDTLGLTHPEDVIELSHYLEEVMPMNFTPTQY</sequence>
<protein>
    <submittedName>
        <fullName evidence="1">SAV0927 family protein</fullName>
    </submittedName>
</protein>
<comment type="caution">
    <text evidence="1">The sequence shown here is derived from an EMBL/GenBank/DDBJ whole genome shotgun (WGS) entry which is preliminary data.</text>
</comment>
<evidence type="ECO:0000313" key="1">
    <source>
        <dbReference type="EMBL" id="MFD2171961.1"/>
    </source>
</evidence>